<dbReference type="KEGG" id="bcai:K788_0006110"/>
<accession>A0A0P0RRE5</accession>
<keyword evidence="1" id="KW-0614">Plasmid</keyword>
<dbReference type="EMBL" id="CP012748">
    <property type="protein sequence ID" value="ALL71482.1"/>
    <property type="molecule type" value="Genomic_DNA"/>
</dbReference>
<sequence>MRHLPDLQRGCISDVSQAQLLALLHSDVLTRESLALLPPVLLIALLHLHTHVGWDACFAIVRQLNNDHGRHMRELSTALSLLRSLRGTRILDPLAWQAAARRILHAMASELRALHAMPRRPAFVSVVRGGLPRRNRVSFTLRRGAQLLELSRYWLGARASVPLTWL</sequence>
<dbReference type="GeneID" id="69974838"/>
<organism evidence="1 2">
    <name type="scientific">Paraburkholderia caribensis MBA4</name>
    <dbReference type="NCBI Taxonomy" id="1323664"/>
    <lineage>
        <taxon>Bacteria</taxon>
        <taxon>Pseudomonadati</taxon>
        <taxon>Pseudomonadota</taxon>
        <taxon>Betaproteobacteria</taxon>
        <taxon>Burkholderiales</taxon>
        <taxon>Burkholderiaceae</taxon>
        <taxon>Paraburkholderia</taxon>
    </lineage>
</organism>
<proteinExistence type="predicted"/>
<name>A0A0P0RRE5_9BURK</name>
<protein>
    <submittedName>
        <fullName evidence="1">Uncharacterized protein</fullName>
    </submittedName>
</protein>
<gene>
    <name evidence="1" type="ORF">K788_0006110</name>
</gene>
<geneLocation type="plasmid" evidence="2"/>
<reference evidence="1 2" key="1">
    <citation type="journal article" date="2014" name="Genome Announc.">
        <title>Draft Genome Sequence of the Haloacid-Degrading Burkholderia caribensis Strain MBA4.</title>
        <authorList>
            <person name="Pan Y."/>
            <person name="Kong K.F."/>
            <person name="Tsang J.S."/>
        </authorList>
    </citation>
    <scope>NUCLEOTIDE SEQUENCE [LARGE SCALE GENOMIC DNA]</scope>
    <source>
        <strain evidence="1 2">MBA4</strain>
        <plasmid evidence="2">Plasmid</plasmid>
    </source>
</reference>
<dbReference type="Proteomes" id="UP000019146">
    <property type="component" value="Plasmid unnamed"/>
</dbReference>
<dbReference type="AlphaFoldDB" id="A0A0P0RRE5"/>
<evidence type="ECO:0000313" key="2">
    <source>
        <dbReference type="Proteomes" id="UP000019146"/>
    </source>
</evidence>
<dbReference type="RefSeq" id="WP_035992209.1">
    <property type="nucleotide sequence ID" value="NZ_CP012748.1"/>
</dbReference>
<evidence type="ECO:0000313" key="1">
    <source>
        <dbReference type="EMBL" id="ALL71482.1"/>
    </source>
</evidence>